<keyword evidence="1" id="KW-0472">Membrane</keyword>
<name>A0ABQ9EKI2_TEGGR</name>
<evidence type="ECO:0000313" key="4">
    <source>
        <dbReference type="Proteomes" id="UP001217089"/>
    </source>
</evidence>
<comment type="caution">
    <text evidence="3">The sequence shown here is derived from an EMBL/GenBank/DDBJ whole genome shotgun (WGS) entry which is preliminary data.</text>
</comment>
<organism evidence="3 4">
    <name type="scientific">Tegillarca granosa</name>
    <name type="common">Malaysian cockle</name>
    <name type="synonym">Anadara granosa</name>
    <dbReference type="NCBI Taxonomy" id="220873"/>
    <lineage>
        <taxon>Eukaryota</taxon>
        <taxon>Metazoa</taxon>
        <taxon>Spiralia</taxon>
        <taxon>Lophotrochozoa</taxon>
        <taxon>Mollusca</taxon>
        <taxon>Bivalvia</taxon>
        <taxon>Autobranchia</taxon>
        <taxon>Pteriomorphia</taxon>
        <taxon>Arcoida</taxon>
        <taxon>Arcoidea</taxon>
        <taxon>Arcidae</taxon>
        <taxon>Tegillarca</taxon>
    </lineage>
</organism>
<feature type="non-terminal residue" evidence="3">
    <location>
        <position position="73"/>
    </location>
</feature>
<protein>
    <submittedName>
        <fullName evidence="3">Uncharacterized protein</fullName>
    </submittedName>
</protein>
<evidence type="ECO:0000256" key="2">
    <source>
        <dbReference type="SAM" id="SignalP"/>
    </source>
</evidence>
<dbReference type="EMBL" id="JARBDR010000813">
    <property type="protein sequence ID" value="KAJ8305769.1"/>
    <property type="molecule type" value="Genomic_DNA"/>
</dbReference>
<keyword evidence="2" id="KW-0732">Signal</keyword>
<feature type="signal peptide" evidence="2">
    <location>
        <begin position="1"/>
        <end position="20"/>
    </location>
</feature>
<feature type="chain" id="PRO_5047481287" evidence="2">
    <location>
        <begin position="21"/>
        <end position="73"/>
    </location>
</feature>
<evidence type="ECO:0000313" key="3">
    <source>
        <dbReference type="EMBL" id="KAJ8305769.1"/>
    </source>
</evidence>
<reference evidence="3 4" key="1">
    <citation type="submission" date="2022-12" db="EMBL/GenBank/DDBJ databases">
        <title>Chromosome-level genome of Tegillarca granosa.</title>
        <authorList>
            <person name="Kim J."/>
        </authorList>
    </citation>
    <scope>NUCLEOTIDE SEQUENCE [LARGE SCALE GENOMIC DNA]</scope>
    <source>
        <strain evidence="3">Teg-2019</strain>
        <tissue evidence="3">Adductor muscle</tissue>
    </source>
</reference>
<keyword evidence="1" id="KW-0812">Transmembrane</keyword>
<feature type="transmembrane region" description="Helical" evidence="1">
    <location>
        <begin position="30"/>
        <end position="50"/>
    </location>
</feature>
<accession>A0ABQ9EKI2</accession>
<keyword evidence="1" id="KW-1133">Transmembrane helix</keyword>
<keyword evidence="4" id="KW-1185">Reference proteome</keyword>
<proteinExistence type="predicted"/>
<evidence type="ECO:0000256" key="1">
    <source>
        <dbReference type="SAM" id="Phobius"/>
    </source>
</evidence>
<dbReference type="Proteomes" id="UP001217089">
    <property type="component" value="Unassembled WGS sequence"/>
</dbReference>
<sequence>MLYSLFVVVTIFAGIELSKASAPDFMKYILMAYVGYQITVTLVLEIHKYFSSRKVSDLFFISPIPRILEIRHI</sequence>
<gene>
    <name evidence="3" type="ORF">KUTeg_016314</name>
</gene>